<evidence type="ECO:0000313" key="1">
    <source>
        <dbReference type="EMBL" id="KKO02768.1"/>
    </source>
</evidence>
<name>A0A0F9VS89_9ZZZZ</name>
<sequence>MDVEIKKKEQIESGWNFLVGIDDIEYAVTLDKEYWEKLTPSTSSGQAHGQLTPEELVRKSFEFLLEREPKESILREFNLNVISKYFPEYEKEIIK</sequence>
<dbReference type="EMBL" id="LAZR01000029">
    <property type="protein sequence ID" value="KKO02768.1"/>
    <property type="molecule type" value="Genomic_DNA"/>
</dbReference>
<reference evidence="1" key="1">
    <citation type="journal article" date="2015" name="Nature">
        <title>Complex archaea that bridge the gap between prokaryotes and eukaryotes.</title>
        <authorList>
            <person name="Spang A."/>
            <person name="Saw J.H."/>
            <person name="Jorgensen S.L."/>
            <person name="Zaremba-Niedzwiedzka K."/>
            <person name="Martijn J."/>
            <person name="Lind A.E."/>
            <person name="van Eijk R."/>
            <person name="Schleper C."/>
            <person name="Guy L."/>
            <person name="Ettema T.J."/>
        </authorList>
    </citation>
    <scope>NUCLEOTIDE SEQUENCE</scope>
</reference>
<accession>A0A0F9VS89</accession>
<organism evidence="1">
    <name type="scientific">marine sediment metagenome</name>
    <dbReference type="NCBI Taxonomy" id="412755"/>
    <lineage>
        <taxon>unclassified sequences</taxon>
        <taxon>metagenomes</taxon>
        <taxon>ecological metagenomes</taxon>
    </lineage>
</organism>
<proteinExistence type="predicted"/>
<gene>
    <name evidence="1" type="ORF">LCGC14_0102170</name>
</gene>
<dbReference type="AlphaFoldDB" id="A0A0F9VS89"/>
<comment type="caution">
    <text evidence="1">The sequence shown here is derived from an EMBL/GenBank/DDBJ whole genome shotgun (WGS) entry which is preliminary data.</text>
</comment>
<protein>
    <submittedName>
        <fullName evidence="1">Uncharacterized protein</fullName>
    </submittedName>
</protein>